<name>A0ABV9E944_9ACTN</name>
<dbReference type="InterPro" id="IPR009057">
    <property type="entry name" value="Homeodomain-like_sf"/>
</dbReference>
<dbReference type="InterPro" id="IPR001647">
    <property type="entry name" value="HTH_TetR"/>
</dbReference>
<dbReference type="PROSITE" id="PS50977">
    <property type="entry name" value="HTH_TETR_2"/>
    <property type="match status" value="1"/>
</dbReference>
<dbReference type="PRINTS" id="PR00455">
    <property type="entry name" value="HTHTETR"/>
</dbReference>
<dbReference type="InterPro" id="IPR036271">
    <property type="entry name" value="Tet_transcr_reg_TetR-rel_C_sf"/>
</dbReference>
<dbReference type="SUPFAM" id="SSF48498">
    <property type="entry name" value="Tetracyclin repressor-like, C-terminal domain"/>
    <property type="match status" value="1"/>
</dbReference>
<dbReference type="InterPro" id="IPR049445">
    <property type="entry name" value="TetR_SbtR-like_C"/>
</dbReference>
<gene>
    <name evidence="6" type="ORF">ACFO8L_05425</name>
</gene>
<evidence type="ECO:0000259" key="5">
    <source>
        <dbReference type="PROSITE" id="PS50977"/>
    </source>
</evidence>
<feature type="DNA-binding region" description="H-T-H motif" evidence="4">
    <location>
        <begin position="36"/>
        <end position="55"/>
    </location>
</feature>
<dbReference type="EMBL" id="JBHSFN010000002">
    <property type="protein sequence ID" value="MFC4585499.1"/>
    <property type="molecule type" value="Genomic_DNA"/>
</dbReference>
<dbReference type="InterPro" id="IPR050109">
    <property type="entry name" value="HTH-type_TetR-like_transc_reg"/>
</dbReference>
<accession>A0ABV9E944</accession>
<dbReference type="PANTHER" id="PTHR30055:SF234">
    <property type="entry name" value="HTH-TYPE TRANSCRIPTIONAL REGULATOR BETI"/>
    <property type="match status" value="1"/>
</dbReference>
<feature type="domain" description="HTH tetR-type" evidence="5">
    <location>
        <begin position="14"/>
        <end position="73"/>
    </location>
</feature>
<dbReference type="Pfam" id="PF00440">
    <property type="entry name" value="TetR_N"/>
    <property type="match status" value="1"/>
</dbReference>
<evidence type="ECO:0000313" key="6">
    <source>
        <dbReference type="EMBL" id="MFC4585499.1"/>
    </source>
</evidence>
<dbReference type="Gene3D" id="1.10.357.10">
    <property type="entry name" value="Tetracycline Repressor, domain 2"/>
    <property type="match status" value="1"/>
</dbReference>
<evidence type="ECO:0000256" key="2">
    <source>
        <dbReference type="ARBA" id="ARBA00023125"/>
    </source>
</evidence>
<dbReference type="SUPFAM" id="SSF46689">
    <property type="entry name" value="Homeodomain-like"/>
    <property type="match status" value="1"/>
</dbReference>
<dbReference type="Pfam" id="PF21597">
    <property type="entry name" value="TetR_C_43"/>
    <property type="match status" value="1"/>
</dbReference>
<keyword evidence="7" id="KW-1185">Reference proteome</keyword>
<evidence type="ECO:0000313" key="7">
    <source>
        <dbReference type="Proteomes" id="UP001595891"/>
    </source>
</evidence>
<evidence type="ECO:0000256" key="4">
    <source>
        <dbReference type="PROSITE-ProRule" id="PRU00335"/>
    </source>
</evidence>
<evidence type="ECO:0000256" key="1">
    <source>
        <dbReference type="ARBA" id="ARBA00023015"/>
    </source>
</evidence>
<dbReference type="RefSeq" id="WP_262843082.1">
    <property type="nucleotide sequence ID" value="NZ_JANZYP010000015.1"/>
</dbReference>
<comment type="caution">
    <text evidence="6">The sequence shown here is derived from an EMBL/GenBank/DDBJ whole genome shotgun (WGS) entry which is preliminary data.</text>
</comment>
<keyword evidence="3" id="KW-0804">Transcription</keyword>
<keyword evidence="2 4" id="KW-0238">DNA-binding</keyword>
<organism evidence="6 7">
    <name type="scientific">Sphaerisporangium corydalis</name>
    <dbReference type="NCBI Taxonomy" id="1441875"/>
    <lineage>
        <taxon>Bacteria</taxon>
        <taxon>Bacillati</taxon>
        <taxon>Actinomycetota</taxon>
        <taxon>Actinomycetes</taxon>
        <taxon>Streptosporangiales</taxon>
        <taxon>Streptosporangiaceae</taxon>
        <taxon>Sphaerisporangium</taxon>
    </lineage>
</organism>
<proteinExistence type="predicted"/>
<dbReference type="PANTHER" id="PTHR30055">
    <property type="entry name" value="HTH-TYPE TRANSCRIPTIONAL REGULATOR RUTR"/>
    <property type="match status" value="1"/>
</dbReference>
<keyword evidence="1" id="KW-0805">Transcription regulation</keyword>
<evidence type="ECO:0000256" key="3">
    <source>
        <dbReference type="ARBA" id="ARBA00023163"/>
    </source>
</evidence>
<dbReference type="Proteomes" id="UP001595891">
    <property type="component" value="Unassembled WGS sequence"/>
</dbReference>
<reference evidence="7" key="1">
    <citation type="journal article" date="2019" name="Int. J. Syst. Evol. Microbiol.">
        <title>The Global Catalogue of Microorganisms (GCM) 10K type strain sequencing project: providing services to taxonomists for standard genome sequencing and annotation.</title>
        <authorList>
            <consortium name="The Broad Institute Genomics Platform"/>
            <consortium name="The Broad Institute Genome Sequencing Center for Infectious Disease"/>
            <person name="Wu L."/>
            <person name="Ma J."/>
        </authorList>
    </citation>
    <scope>NUCLEOTIDE SEQUENCE [LARGE SCALE GENOMIC DNA]</scope>
    <source>
        <strain evidence="7">CCUG 49560</strain>
    </source>
</reference>
<protein>
    <submittedName>
        <fullName evidence="6">TetR/AcrR family transcriptional regulator</fullName>
    </submittedName>
</protein>
<sequence>MPPTEPPALRADARRNRARILRAAAEVFAEHGAAASTEEVAIRAGVAAGTVFRHFPTKKDLLQAIIKDLLESLTAEVDTLAAEGDPATALFTFFGRMVEQAVEKKTVADLLAADTGVDIQVAGPVQSLQTAIETLLTGAQRAGAVRDDVRLDEVMALLTGACQGALHAGWPPDLQKRTLTIIFNGLRP</sequence>